<evidence type="ECO:0000256" key="3">
    <source>
        <dbReference type="SAM" id="Phobius"/>
    </source>
</evidence>
<dbReference type="GO" id="GO:0005783">
    <property type="term" value="C:endoplasmic reticulum"/>
    <property type="evidence" value="ECO:0007669"/>
    <property type="project" value="TreeGrafter"/>
</dbReference>
<evidence type="ECO:0000256" key="2">
    <source>
        <dbReference type="ARBA" id="ARBA00023315"/>
    </source>
</evidence>
<organism evidence="5 6">
    <name type="scientific">Ficus carica</name>
    <name type="common">Common fig</name>
    <dbReference type="NCBI Taxonomy" id="3494"/>
    <lineage>
        <taxon>Eukaryota</taxon>
        <taxon>Viridiplantae</taxon>
        <taxon>Streptophyta</taxon>
        <taxon>Embryophyta</taxon>
        <taxon>Tracheophyta</taxon>
        <taxon>Spermatophyta</taxon>
        <taxon>Magnoliopsida</taxon>
        <taxon>eudicotyledons</taxon>
        <taxon>Gunneridae</taxon>
        <taxon>Pentapetalae</taxon>
        <taxon>rosids</taxon>
        <taxon>fabids</taxon>
        <taxon>Rosales</taxon>
        <taxon>Moraceae</taxon>
        <taxon>Ficeae</taxon>
        <taxon>Ficus</taxon>
    </lineage>
</organism>
<keyword evidence="3" id="KW-0812">Transmembrane</keyword>
<keyword evidence="3" id="KW-0472">Membrane</keyword>
<keyword evidence="1" id="KW-0808">Transferase</keyword>
<protein>
    <recommendedName>
        <fullName evidence="4">Phospholipid/glycerol acyltransferase domain-containing protein</fullName>
    </recommendedName>
</protein>
<dbReference type="GO" id="GO:0003841">
    <property type="term" value="F:1-acylglycerol-3-phosphate O-acyltransferase activity"/>
    <property type="evidence" value="ECO:0007669"/>
    <property type="project" value="TreeGrafter"/>
</dbReference>
<feature type="domain" description="Phospholipid/glycerol acyltransferase" evidence="4">
    <location>
        <begin position="193"/>
        <end position="282"/>
    </location>
</feature>
<gene>
    <name evidence="5" type="ORF">TIFTF001_020730</name>
</gene>
<dbReference type="EMBL" id="BTGU01000038">
    <property type="protein sequence ID" value="GMN51578.1"/>
    <property type="molecule type" value="Genomic_DNA"/>
</dbReference>
<dbReference type="InterPro" id="IPR002123">
    <property type="entry name" value="Plipid/glycerol_acylTrfase"/>
</dbReference>
<dbReference type="SMART" id="SM00563">
    <property type="entry name" value="PlsC"/>
    <property type="match status" value="1"/>
</dbReference>
<keyword evidence="6" id="KW-1185">Reference proteome</keyword>
<reference evidence="5" key="1">
    <citation type="submission" date="2023-07" db="EMBL/GenBank/DDBJ databases">
        <title>draft genome sequence of fig (Ficus carica).</title>
        <authorList>
            <person name="Takahashi T."/>
            <person name="Nishimura K."/>
        </authorList>
    </citation>
    <scope>NUCLEOTIDE SEQUENCE</scope>
</reference>
<sequence length="349" mass="39096">MENTGSGSLFRNRRLESFLSTSSDPTVKEAGTPKVLVKEEAGQPRPKAAEAYVDDDGWISTLVSVVRIVTCFVSMMFTTFIWALIMLVLLPWPYERVRQGNVYGHVTGKMLDGVAHAWYINPCRCGLLIYPDYQGGRVGLTPRLRGAIVKPRTEGPALPLDLSKGWKAQGVFCMWILGNPIKIEGAEFSNERAIYICNHASPIDIFLVMWLTPTGTVGIAKKEIIWYPLFGQLYVLANHLRIDRSNPTAAIESMKEAARAVGFVHLALQSRLPIVPMVFTGTHRAWRKGSLHVRPAPITVKYHEPIPTDDWTADKIDEYVKKMQDLYVKHLPDSQRPLPSEAPRISSNS</sequence>
<evidence type="ECO:0000313" key="6">
    <source>
        <dbReference type="Proteomes" id="UP001187192"/>
    </source>
</evidence>
<dbReference type="SUPFAM" id="SSF69593">
    <property type="entry name" value="Glycerol-3-phosphate (1)-acyltransferase"/>
    <property type="match status" value="1"/>
</dbReference>
<evidence type="ECO:0000313" key="5">
    <source>
        <dbReference type="EMBL" id="GMN51578.1"/>
    </source>
</evidence>
<name>A0AA88DA25_FICCA</name>
<evidence type="ECO:0000259" key="4">
    <source>
        <dbReference type="SMART" id="SM00563"/>
    </source>
</evidence>
<dbReference type="GO" id="GO:0006654">
    <property type="term" value="P:phosphatidic acid biosynthetic process"/>
    <property type="evidence" value="ECO:0007669"/>
    <property type="project" value="TreeGrafter"/>
</dbReference>
<dbReference type="CDD" id="cd07989">
    <property type="entry name" value="LPLAT_AGPAT-like"/>
    <property type="match status" value="1"/>
</dbReference>
<keyword evidence="2" id="KW-0012">Acyltransferase</keyword>
<dbReference type="Proteomes" id="UP001187192">
    <property type="component" value="Unassembled WGS sequence"/>
</dbReference>
<dbReference type="AlphaFoldDB" id="A0AA88DA25"/>
<dbReference type="Pfam" id="PF01553">
    <property type="entry name" value="Acyltransferase"/>
    <property type="match status" value="1"/>
</dbReference>
<proteinExistence type="predicted"/>
<dbReference type="PANTHER" id="PTHR10434">
    <property type="entry name" value="1-ACYL-SN-GLYCEROL-3-PHOSPHATE ACYLTRANSFERASE"/>
    <property type="match status" value="1"/>
</dbReference>
<feature type="transmembrane region" description="Helical" evidence="3">
    <location>
        <begin position="65"/>
        <end position="90"/>
    </location>
</feature>
<accession>A0AA88DA25</accession>
<evidence type="ECO:0000256" key="1">
    <source>
        <dbReference type="ARBA" id="ARBA00022679"/>
    </source>
</evidence>
<comment type="caution">
    <text evidence="5">The sequence shown here is derived from an EMBL/GenBank/DDBJ whole genome shotgun (WGS) entry which is preliminary data.</text>
</comment>
<dbReference type="PANTHER" id="PTHR10434:SF11">
    <property type="entry name" value="1-ACYL-SN-GLYCEROL-3-PHOSPHATE ACYLTRANSFERASE"/>
    <property type="match status" value="1"/>
</dbReference>
<keyword evidence="3" id="KW-1133">Transmembrane helix</keyword>